<dbReference type="PANTHER" id="PTHR37530">
    <property type="entry name" value="OUTER MEMBRANE PROTEIN SLP"/>
    <property type="match status" value="1"/>
</dbReference>
<keyword evidence="3" id="KW-1185">Reference proteome</keyword>
<dbReference type="PIRSF" id="PIRSF004982">
    <property type="entry name" value="SlP"/>
    <property type="match status" value="1"/>
</dbReference>
<sequence>MMMKLKNLIWCLVLALGSAGGCASSPVEIPEILQKQVDPTLTFSDVVQHPGAYLGKMLVLGGEVLSAKRIEEGTRLEVLQLPLDEYQRPVLTRTDSQGRFIAMEKAFLDPAMFPANTQITLVGEVTGTVSAKLDEMDYQFPEVVIRHLYVWKDQALIQKSRSGPWYSIFGGGSTGGRVGGGVGVGIGF</sequence>
<keyword evidence="1" id="KW-0732">Signal</keyword>
<gene>
    <name evidence="2" type="ORF">PP769_16830</name>
</gene>
<feature type="chain" id="PRO_5041679604" evidence="1">
    <location>
        <begin position="24"/>
        <end position="188"/>
    </location>
</feature>
<dbReference type="KEGG" id="nall:PP769_16830"/>
<dbReference type="PANTHER" id="PTHR37530:SF1">
    <property type="entry name" value="OUTER MEMBRANE PROTEIN SLP"/>
    <property type="match status" value="1"/>
</dbReference>
<dbReference type="InterPro" id="IPR004658">
    <property type="entry name" value="OMP_Slp"/>
</dbReference>
<dbReference type="PROSITE" id="PS51257">
    <property type="entry name" value="PROKAR_LIPOPROTEIN"/>
    <property type="match status" value="1"/>
</dbReference>
<dbReference type="EMBL" id="CP116967">
    <property type="protein sequence ID" value="WNM57613.1"/>
    <property type="molecule type" value="Genomic_DNA"/>
</dbReference>
<reference evidence="2 3" key="1">
    <citation type="submission" date="2023-01" db="EMBL/GenBank/DDBJ databases">
        <title>Cultivation and genomic characterization of new, ubiquitous marine nitrite-oxidizing bacteria from the Nitrospirales.</title>
        <authorList>
            <person name="Mueller A.J."/>
            <person name="Daebeler A."/>
            <person name="Herbold C.W."/>
            <person name="Kirkegaard R.H."/>
            <person name="Daims H."/>
        </authorList>
    </citation>
    <scope>NUCLEOTIDE SEQUENCE [LARGE SCALE GENOMIC DNA]</scope>
    <source>
        <strain evidence="2 3">VA</strain>
    </source>
</reference>
<organism evidence="2 3">
    <name type="scientific">Candidatus Nitrospira allomarina</name>
    <dbReference type="NCBI Taxonomy" id="3020900"/>
    <lineage>
        <taxon>Bacteria</taxon>
        <taxon>Pseudomonadati</taxon>
        <taxon>Nitrospirota</taxon>
        <taxon>Nitrospiria</taxon>
        <taxon>Nitrospirales</taxon>
        <taxon>Nitrospiraceae</taxon>
        <taxon>Nitrospira</taxon>
    </lineage>
</organism>
<dbReference type="AlphaFoldDB" id="A0AA96JRY0"/>
<accession>A0AA96JRY0</accession>
<proteinExistence type="predicted"/>
<evidence type="ECO:0000256" key="1">
    <source>
        <dbReference type="SAM" id="SignalP"/>
    </source>
</evidence>
<evidence type="ECO:0000313" key="2">
    <source>
        <dbReference type="EMBL" id="WNM57613.1"/>
    </source>
</evidence>
<dbReference type="GO" id="GO:0019867">
    <property type="term" value="C:outer membrane"/>
    <property type="evidence" value="ECO:0007669"/>
    <property type="project" value="InterPro"/>
</dbReference>
<evidence type="ECO:0000313" key="3">
    <source>
        <dbReference type="Proteomes" id="UP001302719"/>
    </source>
</evidence>
<dbReference type="Proteomes" id="UP001302719">
    <property type="component" value="Chromosome"/>
</dbReference>
<protein>
    <submittedName>
        <fullName evidence="2">Slp family lipoprotein</fullName>
    </submittedName>
</protein>
<dbReference type="Pfam" id="PF03843">
    <property type="entry name" value="Slp"/>
    <property type="match status" value="1"/>
</dbReference>
<name>A0AA96JRY0_9BACT</name>
<feature type="signal peptide" evidence="1">
    <location>
        <begin position="1"/>
        <end position="23"/>
    </location>
</feature>
<keyword evidence="2" id="KW-0449">Lipoprotein</keyword>
<dbReference type="RefSeq" id="WP_312642305.1">
    <property type="nucleotide sequence ID" value="NZ_CP116967.1"/>
</dbReference>